<evidence type="ECO:0000313" key="4">
    <source>
        <dbReference type="Proteomes" id="UP000218231"/>
    </source>
</evidence>
<keyword evidence="1" id="KW-0472">Membrane</keyword>
<sequence length="385" mass="44056">MFFPVAYLFDSSPLHIIIPIVTAILFYVKLMQTSKQNPKIHGNCDPEYESVQDAFKFVHFINKSGEFSKSGEIATKAGKRKALLLQYSTSSVGAICVAMLVDKGICKYDDRVEKYWPSYGKNGKEDTTIEMVLEHRDEKPNCLIGKHTGYHTLTYGWILDSIFQSVDPNKRTIGEYLKEEIAGKYKLDIHMGKCEKEEYRFARLANPSILLKIREILSYPKNLIKIGSAALRPGGNFDRAIKNMRNFGVEFTSFNNPDLRIHSQPAVNAISTARALADLHMKAFDGTLLSDKFVETLKEPSHPNKFDRTLGERQDKGKGFFYTKSPLDTWQIGHFGVGGQIVRYDFENQLSIVYLCNGMKIGVHKYVETYNRLERRIYENFKLKQ</sequence>
<organism evidence="3 4">
    <name type="scientific">Diploscapter pachys</name>
    <dbReference type="NCBI Taxonomy" id="2018661"/>
    <lineage>
        <taxon>Eukaryota</taxon>
        <taxon>Metazoa</taxon>
        <taxon>Ecdysozoa</taxon>
        <taxon>Nematoda</taxon>
        <taxon>Chromadorea</taxon>
        <taxon>Rhabditida</taxon>
        <taxon>Rhabditina</taxon>
        <taxon>Rhabditomorpha</taxon>
        <taxon>Rhabditoidea</taxon>
        <taxon>Rhabditidae</taxon>
        <taxon>Diploscapter</taxon>
    </lineage>
</organism>
<reference evidence="3 4" key="1">
    <citation type="journal article" date="2017" name="Curr. Biol.">
        <title>Genome architecture and evolution of a unichromosomal asexual nematode.</title>
        <authorList>
            <person name="Fradin H."/>
            <person name="Zegar C."/>
            <person name="Gutwein M."/>
            <person name="Lucas J."/>
            <person name="Kovtun M."/>
            <person name="Corcoran D."/>
            <person name="Baugh L.R."/>
            <person name="Kiontke K."/>
            <person name="Gunsalus K."/>
            <person name="Fitch D.H."/>
            <person name="Piano F."/>
        </authorList>
    </citation>
    <scope>NUCLEOTIDE SEQUENCE [LARGE SCALE GENOMIC DNA]</scope>
    <source>
        <strain evidence="3">PF1309</strain>
    </source>
</reference>
<dbReference type="InterPro" id="IPR001466">
    <property type="entry name" value="Beta-lactam-related"/>
</dbReference>
<protein>
    <recommendedName>
        <fullName evidence="2">Beta-lactamase-related domain-containing protein</fullName>
    </recommendedName>
</protein>
<dbReference type="STRING" id="2018661.A0A2A2LNF9"/>
<feature type="domain" description="Beta-lactamase-related" evidence="2">
    <location>
        <begin position="91"/>
        <end position="361"/>
    </location>
</feature>
<keyword evidence="4" id="KW-1185">Reference proteome</keyword>
<dbReference type="InterPro" id="IPR012338">
    <property type="entry name" value="Beta-lactam/transpept-like"/>
</dbReference>
<comment type="caution">
    <text evidence="3">The sequence shown here is derived from an EMBL/GenBank/DDBJ whole genome shotgun (WGS) entry which is preliminary data.</text>
</comment>
<keyword evidence="1" id="KW-1133">Transmembrane helix</keyword>
<dbReference type="PANTHER" id="PTHR43319:SF3">
    <property type="entry name" value="BETA-LACTAMASE-RELATED DOMAIN-CONTAINING PROTEIN"/>
    <property type="match status" value="1"/>
</dbReference>
<dbReference type="EMBL" id="LIAE01006552">
    <property type="protein sequence ID" value="PAV87762.1"/>
    <property type="molecule type" value="Genomic_DNA"/>
</dbReference>
<gene>
    <name evidence="3" type="ORF">WR25_03794</name>
</gene>
<dbReference type="InterPro" id="IPR052907">
    <property type="entry name" value="Beta-lactamase/esterase"/>
</dbReference>
<keyword evidence="1" id="KW-0812">Transmembrane</keyword>
<dbReference type="Gene3D" id="3.40.710.10">
    <property type="entry name" value="DD-peptidase/beta-lactamase superfamily"/>
    <property type="match status" value="2"/>
</dbReference>
<feature type="transmembrane region" description="Helical" evidence="1">
    <location>
        <begin position="82"/>
        <end position="101"/>
    </location>
</feature>
<dbReference type="SUPFAM" id="SSF56601">
    <property type="entry name" value="beta-lactamase/transpeptidase-like"/>
    <property type="match status" value="1"/>
</dbReference>
<evidence type="ECO:0000256" key="1">
    <source>
        <dbReference type="SAM" id="Phobius"/>
    </source>
</evidence>
<dbReference type="AlphaFoldDB" id="A0A2A2LNF9"/>
<evidence type="ECO:0000259" key="2">
    <source>
        <dbReference type="Pfam" id="PF00144"/>
    </source>
</evidence>
<proteinExistence type="predicted"/>
<evidence type="ECO:0000313" key="3">
    <source>
        <dbReference type="EMBL" id="PAV87762.1"/>
    </source>
</evidence>
<dbReference type="Proteomes" id="UP000218231">
    <property type="component" value="Unassembled WGS sequence"/>
</dbReference>
<accession>A0A2A2LNF9</accession>
<dbReference type="Pfam" id="PF00144">
    <property type="entry name" value="Beta-lactamase"/>
    <property type="match status" value="1"/>
</dbReference>
<dbReference type="OrthoDB" id="5946976at2759"/>
<feature type="transmembrane region" description="Helical" evidence="1">
    <location>
        <begin position="12"/>
        <end position="30"/>
    </location>
</feature>
<dbReference type="PANTHER" id="PTHR43319">
    <property type="entry name" value="BETA-LACTAMASE-RELATED"/>
    <property type="match status" value="1"/>
</dbReference>
<name>A0A2A2LNF9_9BILA</name>